<sequence length="380" mass="41715">MPMPDETGFAAGELRDAVAAGRGRLTDLSLSSRARMPPPDLMIGAIHAGLLRDYFGQTVVLGASLYEVTDAEVAAEGVLFLDGAVQYCGQLNIFPVDSEARFRTLAARRSGLRPVSMADPVVLLAGPGHHMYGHWLVDFLPKLFLLHRAGHDIARLRYLLPADTPAFARTWLGLLGIGADRIVAYDRERDRVACRRLLVPTALRFIGRASPLMREAARFLLDRVTPRSRPGWRLGRSGRARPALRRLLISRSDNADTHNRRTLTERAELEAGARARGFEIVRPEGLSVPEQVALFRSADVLVGEYGSGLHGSLFALPGATIVSFRDNGTELGFLQNSLDHALGHASGYVFGSARTGEGFFSVQPQDIDFAFDWIDAHRLR</sequence>
<evidence type="ECO:0000256" key="2">
    <source>
        <dbReference type="ARBA" id="ARBA00022679"/>
    </source>
</evidence>
<dbReference type="InterPro" id="IPR007657">
    <property type="entry name" value="Glycosyltransferase_61"/>
</dbReference>
<comment type="caution">
    <text evidence="5">The sequence shown here is derived from an EMBL/GenBank/DDBJ whole genome shotgun (WGS) entry which is preliminary data.</text>
</comment>
<keyword evidence="2" id="KW-0808">Transferase</keyword>
<evidence type="ECO:0000259" key="4">
    <source>
        <dbReference type="Pfam" id="PF04577"/>
    </source>
</evidence>
<keyword evidence="3" id="KW-0325">Glycoprotein</keyword>
<evidence type="ECO:0000256" key="3">
    <source>
        <dbReference type="ARBA" id="ARBA00023180"/>
    </source>
</evidence>
<proteinExistence type="predicted"/>
<organism evidence="5 6">
    <name type="scientific">Methylorubrum suomiense</name>
    <dbReference type="NCBI Taxonomy" id="144191"/>
    <lineage>
        <taxon>Bacteria</taxon>
        <taxon>Pseudomonadati</taxon>
        <taxon>Pseudomonadota</taxon>
        <taxon>Alphaproteobacteria</taxon>
        <taxon>Hyphomicrobiales</taxon>
        <taxon>Methylobacteriaceae</taxon>
        <taxon>Methylorubrum</taxon>
    </lineage>
</organism>
<evidence type="ECO:0000313" key="6">
    <source>
        <dbReference type="Proteomes" id="UP001055093"/>
    </source>
</evidence>
<reference evidence="5" key="2">
    <citation type="submission" date="2021-08" db="EMBL/GenBank/DDBJ databases">
        <authorList>
            <person name="Tani A."/>
            <person name="Ola A."/>
            <person name="Ogura Y."/>
            <person name="Katsura K."/>
            <person name="Hayashi T."/>
        </authorList>
    </citation>
    <scope>NUCLEOTIDE SEQUENCE</scope>
    <source>
        <strain evidence="5">DSM 14458</strain>
    </source>
</reference>
<reference evidence="5" key="1">
    <citation type="journal article" date="2021" name="Front. Microbiol.">
        <title>Comprehensive Comparative Genomics and Phenotyping of Methylobacterium Species.</title>
        <authorList>
            <person name="Alessa O."/>
            <person name="Ogura Y."/>
            <person name="Fujitani Y."/>
            <person name="Takami H."/>
            <person name="Hayashi T."/>
            <person name="Sahin N."/>
            <person name="Tani A."/>
        </authorList>
    </citation>
    <scope>NUCLEOTIDE SEQUENCE</scope>
    <source>
        <strain evidence="5">DSM 14458</strain>
    </source>
</reference>
<dbReference type="Pfam" id="PF04577">
    <property type="entry name" value="Glyco_transf_61"/>
    <property type="match status" value="1"/>
</dbReference>
<protein>
    <recommendedName>
        <fullName evidence="4">Glycosyltransferase 61 catalytic domain-containing protein</fullName>
    </recommendedName>
</protein>
<dbReference type="PANTHER" id="PTHR20961">
    <property type="entry name" value="GLYCOSYLTRANSFERASE"/>
    <property type="match status" value="1"/>
</dbReference>
<evidence type="ECO:0000313" key="5">
    <source>
        <dbReference type="EMBL" id="GJE73947.1"/>
    </source>
</evidence>
<name>A0ABQ4UNX2_9HYPH</name>
<keyword evidence="1" id="KW-0328">Glycosyltransferase</keyword>
<gene>
    <name evidence="5" type="ORF">BGCPKDLD_0514</name>
</gene>
<accession>A0ABQ4UNX2</accession>
<evidence type="ECO:0000256" key="1">
    <source>
        <dbReference type="ARBA" id="ARBA00022676"/>
    </source>
</evidence>
<keyword evidence="6" id="KW-1185">Reference proteome</keyword>
<feature type="domain" description="Glycosyltransferase 61 catalytic" evidence="4">
    <location>
        <begin position="132"/>
        <end position="322"/>
    </location>
</feature>
<dbReference type="Proteomes" id="UP001055093">
    <property type="component" value="Unassembled WGS sequence"/>
</dbReference>
<dbReference type="InterPro" id="IPR049625">
    <property type="entry name" value="Glyco_transf_61_cat"/>
</dbReference>
<dbReference type="EMBL" id="BPRE01000001">
    <property type="protein sequence ID" value="GJE73947.1"/>
    <property type="molecule type" value="Genomic_DNA"/>
</dbReference>